<feature type="domain" description="BPP" evidence="2">
    <location>
        <begin position="328"/>
        <end position="649"/>
    </location>
</feature>
<name>K6ZV69_9ALTE</name>
<dbReference type="STRING" id="1121922.GCA_000428905_02930"/>
<proteinExistence type="predicted"/>
<feature type="domain" description="BPP" evidence="2">
    <location>
        <begin position="22"/>
        <end position="315"/>
    </location>
</feature>
<gene>
    <name evidence="3" type="primary">phyC</name>
    <name evidence="3" type="ORF">GPAL_0355</name>
</gene>
<dbReference type="GO" id="GO:0016158">
    <property type="term" value="F:inositol hexakisphosphate 3-phosphatase activity"/>
    <property type="evidence" value="ECO:0007669"/>
    <property type="project" value="InterPro"/>
</dbReference>
<dbReference type="AlphaFoldDB" id="K6ZV69"/>
<feature type="chain" id="PRO_5003898663" evidence="1">
    <location>
        <begin position="22"/>
        <end position="658"/>
    </location>
</feature>
<organism evidence="3 4">
    <name type="scientific">Brumicola pallidula DSM 14239 = ACAM 615</name>
    <dbReference type="NCBI Taxonomy" id="1121922"/>
    <lineage>
        <taxon>Bacteria</taxon>
        <taxon>Pseudomonadati</taxon>
        <taxon>Pseudomonadota</taxon>
        <taxon>Gammaproteobacteria</taxon>
        <taxon>Alteromonadales</taxon>
        <taxon>Alteromonadaceae</taxon>
        <taxon>Brumicola</taxon>
    </lineage>
</organism>
<dbReference type="EMBL" id="BAEQ01000009">
    <property type="protein sequence ID" value="GAC27235.1"/>
    <property type="molecule type" value="Genomic_DNA"/>
</dbReference>
<keyword evidence="4" id="KW-1185">Reference proteome</keyword>
<dbReference type="PROSITE" id="PS51662">
    <property type="entry name" value="BP_PHYTASE"/>
    <property type="match status" value="2"/>
</dbReference>
<feature type="signal peptide" evidence="1">
    <location>
        <begin position="1"/>
        <end position="21"/>
    </location>
</feature>
<evidence type="ECO:0000313" key="4">
    <source>
        <dbReference type="Proteomes" id="UP000006251"/>
    </source>
</evidence>
<dbReference type="Pfam" id="PF02333">
    <property type="entry name" value="Phytase"/>
    <property type="match status" value="1"/>
</dbReference>
<evidence type="ECO:0000259" key="2">
    <source>
        <dbReference type="PROSITE" id="PS51662"/>
    </source>
</evidence>
<evidence type="ECO:0000256" key="1">
    <source>
        <dbReference type="SAM" id="SignalP"/>
    </source>
</evidence>
<comment type="caution">
    <text evidence="3">The sequence shown here is derived from an EMBL/GenBank/DDBJ whole genome shotgun (WGS) entry which is preliminary data.</text>
</comment>
<sequence>MKITQCIYFLSVLILLSGCHINTVQNSTASKILSFKQINSQGQEAHPVYLPDNKGWLVVDAAQGLTWIDPEFTPISSWAGKVATIDWRSSVQQPELILIAALDNDTSTIHLLHYDFAQASFNELGSLHANESDIEGLCLGNTSDGLSLFSIDTLGVLQHHAIDIELIGNQFSASLQAIRSLNIGPNMSDCAVIDKTHQLLIAEEEIGIWQYDALSEGENERKLITFTTPGEVESISTHSSGYVFAASPGSDKIWAFDPNDDTNLLPARPDISLPSDVRLNSINIATNTAKLLLGGYDENKQQLYAVEIDWLAEEHNQGGLSNQQAQAHQTDFDTVETFYAVAETDSVQRFGDAADDPAIWINASQPDKSLIFGTDKKYGLNIYSLRGELVQTLPVGKINNIDIRQNILINGQYKDIAVASNRSNQSMTVFSINEFGVAKHLTDIPTDLNDVYGLCLYQHDGQLEVIINDTDGQFNRYQLAIDSSDISAKKIDYFRANSQPEGCVVDDDTKRLFFGEESTGVWKMQLDNINEQPVLIAKAHAPVKPDIEGMGIYSIDGEKFLVVSSQGNNRFAIYRIDADNELLGVFAISANKALGIDGVSETDGIEVVSVALGDRFPKGILVVQDGRNVMPMAPQNFKLVSGEYLYDFITLKIRQLAQ</sequence>
<dbReference type="SUPFAM" id="SSF50956">
    <property type="entry name" value="Thermostable phytase (3-phytase)"/>
    <property type="match status" value="2"/>
</dbReference>
<dbReference type="OrthoDB" id="8696437at2"/>
<reference evidence="4" key="1">
    <citation type="journal article" date="2014" name="Environ. Microbiol.">
        <title>Comparative genomics of the marine bacterial genus Glaciecola reveals the high degree of genomic diversity and genomic characteristic for cold adaptation.</title>
        <authorList>
            <person name="Qin Q.L."/>
            <person name="Xie B.B."/>
            <person name="Yu Y."/>
            <person name="Shu Y.L."/>
            <person name="Rong J.C."/>
            <person name="Zhang Y.J."/>
            <person name="Zhao D.L."/>
            <person name="Chen X.L."/>
            <person name="Zhang X.Y."/>
            <person name="Chen B."/>
            <person name="Zhou B.C."/>
            <person name="Zhang Y.Z."/>
        </authorList>
    </citation>
    <scope>NUCLEOTIDE SEQUENCE [LARGE SCALE GENOMIC DNA]</scope>
    <source>
        <strain evidence="4">ACAM 615</strain>
    </source>
</reference>
<dbReference type="InterPro" id="IPR011042">
    <property type="entry name" value="6-blade_b-propeller_TolB-like"/>
</dbReference>
<accession>K6ZV69</accession>
<dbReference type="PROSITE" id="PS51257">
    <property type="entry name" value="PROKAR_LIPOPROTEIN"/>
    <property type="match status" value="1"/>
</dbReference>
<keyword evidence="1" id="KW-0732">Signal</keyword>
<dbReference type="Gene3D" id="2.120.10.30">
    <property type="entry name" value="TolB, C-terminal domain"/>
    <property type="match status" value="2"/>
</dbReference>
<dbReference type="RefSeq" id="WP_006008601.1">
    <property type="nucleotide sequence ID" value="NZ_AUAV01000016.1"/>
</dbReference>
<evidence type="ECO:0000313" key="3">
    <source>
        <dbReference type="EMBL" id="GAC27235.1"/>
    </source>
</evidence>
<dbReference type="InterPro" id="IPR003431">
    <property type="entry name" value="B-propeller_Phytase"/>
</dbReference>
<protein>
    <submittedName>
        <fullName evidence="3">3-phytase</fullName>
    </submittedName>
</protein>
<dbReference type="Proteomes" id="UP000006251">
    <property type="component" value="Unassembled WGS sequence"/>
</dbReference>